<organism evidence="3 4">
    <name type="scientific">Steinernema carpocapsae</name>
    <name type="common">Entomopathogenic nematode</name>
    <dbReference type="NCBI Taxonomy" id="34508"/>
    <lineage>
        <taxon>Eukaryota</taxon>
        <taxon>Metazoa</taxon>
        <taxon>Ecdysozoa</taxon>
        <taxon>Nematoda</taxon>
        <taxon>Chromadorea</taxon>
        <taxon>Rhabditida</taxon>
        <taxon>Tylenchina</taxon>
        <taxon>Panagrolaimomorpha</taxon>
        <taxon>Strongyloidoidea</taxon>
        <taxon>Steinernematidae</taxon>
        <taxon>Steinernema</taxon>
    </lineage>
</organism>
<sequence length="487" mass="56259">MSSHAIEPNRYDDVRESIQASKTALLQRIKEVDETFKDVSSDTIIQIIMEKIKNCLNGRRIRNLRGVRSDLPKTIDRLGNLSIFLALKKRSSPMTCAFEDPLFSETEKEFLKSEGVSTLTPQDFLSEKIAPFEDENLVDVFFIPRCNLVLMNNLLFSNWNSQEMKQMLLICPEIEYGRGDRWRGLHALQGVISAYESKLVRSEQLYGDYHFHAVALLEFPCRLPEINRQEPHSKWCLAPKYLYRNPEGLVEGETHEILTSNLDLIRKHFNDTGFTQEYLANLEKALEGRRIRCLKFLGYKRLGALLHFLEQTAFVLNIKDHFGITKVIAQEPKATESDKAYLNSLGIATPEADECDKPEEGLEEDEVTLIYMRQLYTDLRNSLIKANRQQMRKLVVITDVYIGKGTDWYQNLNDEGKELLDKRSEDVKKMRLEDPEAFQLDELCKFEGGSVKFPLRYEIFGLTPPGEPFPWCPFFGMEILSYPKASL</sequence>
<dbReference type="InterPro" id="IPR040044">
    <property type="entry name" value="SRR1L"/>
</dbReference>
<dbReference type="OrthoDB" id="5843925at2759"/>
<gene>
    <name evidence="3" type="ORF">L596_026775</name>
</gene>
<comment type="similarity">
    <text evidence="1">Belongs to the SRR1 family.</text>
</comment>
<dbReference type="PANTHER" id="PTHR28626:SF3">
    <property type="entry name" value="SRR1-LIKE PROTEIN"/>
    <property type="match status" value="1"/>
</dbReference>
<proteinExistence type="inferred from homology"/>
<evidence type="ECO:0000256" key="1">
    <source>
        <dbReference type="ARBA" id="ARBA00009856"/>
    </source>
</evidence>
<keyword evidence="4" id="KW-1185">Reference proteome</keyword>
<accession>A0A4U5M2C5</accession>
<dbReference type="Pfam" id="PF07985">
    <property type="entry name" value="SRR1"/>
    <property type="match status" value="2"/>
</dbReference>
<dbReference type="GO" id="GO:0005634">
    <property type="term" value="C:nucleus"/>
    <property type="evidence" value="ECO:0007669"/>
    <property type="project" value="TreeGrafter"/>
</dbReference>
<dbReference type="Proteomes" id="UP000298663">
    <property type="component" value="Unassembled WGS sequence"/>
</dbReference>
<dbReference type="AlphaFoldDB" id="A0A4U5M2C5"/>
<feature type="domain" description="SRR1-like" evidence="2">
    <location>
        <begin position="81"/>
        <end position="178"/>
    </location>
</feature>
<reference evidence="3 4" key="2">
    <citation type="journal article" date="2019" name="G3 (Bethesda)">
        <title>Hybrid Assembly of the Genome of the Entomopathogenic Nematode Steinernema carpocapsae Identifies the X-Chromosome.</title>
        <authorList>
            <person name="Serra L."/>
            <person name="Macchietto M."/>
            <person name="Macias-Munoz A."/>
            <person name="McGill C.J."/>
            <person name="Rodriguez I.M."/>
            <person name="Rodriguez B."/>
            <person name="Murad R."/>
            <person name="Mortazavi A."/>
        </authorList>
    </citation>
    <scope>NUCLEOTIDE SEQUENCE [LARGE SCALE GENOMIC DNA]</scope>
    <source>
        <strain evidence="3 4">ALL</strain>
    </source>
</reference>
<dbReference type="GO" id="GO:0005737">
    <property type="term" value="C:cytoplasm"/>
    <property type="evidence" value="ECO:0007669"/>
    <property type="project" value="TreeGrafter"/>
</dbReference>
<feature type="domain" description="SRR1-like" evidence="2">
    <location>
        <begin position="310"/>
        <end position="399"/>
    </location>
</feature>
<evidence type="ECO:0000313" key="4">
    <source>
        <dbReference type="Proteomes" id="UP000298663"/>
    </source>
</evidence>
<dbReference type="EMBL" id="AZBU02000010">
    <property type="protein sequence ID" value="TKR62871.1"/>
    <property type="molecule type" value="Genomic_DNA"/>
</dbReference>
<evidence type="ECO:0000259" key="2">
    <source>
        <dbReference type="Pfam" id="PF07985"/>
    </source>
</evidence>
<dbReference type="PANTHER" id="PTHR28626">
    <property type="entry name" value="SRR1-LIKE PROTEIN"/>
    <property type="match status" value="1"/>
</dbReference>
<comment type="caution">
    <text evidence="3">The sequence shown here is derived from an EMBL/GenBank/DDBJ whole genome shotgun (WGS) entry which is preliminary data.</text>
</comment>
<dbReference type="InterPro" id="IPR012942">
    <property type="entry name" value="SRR1-like"/>
</dbReference>
<protein>
    <recommendedName>
        <fullName evidence="2">SRR1-like domain-containing protein</fullName>
    </recommendedName>
</protein>
<reference evidence="3 4" key="1">
    <citation type="journal article" date="2015" name="Genome Biol.">
        <title>Comparative genomics of Steinernema reveals deeply conserved gene regulatory networks.</title>
        <authorList>
            <person name="Dillman A.R."/>
            <person name="Macchietto M."/>
            <person name="Porter C.F."/>
            <person name="Rogers A."/>
            <person name="Williams B."/>
            <person name="Antoshechkin I."/>
            <person name="Lee M.M."/>
            <person name="Goodwin Z."/>
            <person name="Lu X."/>
            <person name="Lewis E.E."/>
            <person name="Goodrich-Blair H."/>
            <person name="Stock S.P."/>
            <person name="Adams B.J."/>
            <person name="Sternberg P.W."/>
            <person name="Mortazavi A."/>
        </authorList>
    </citation>
    <scope>NUCLEOTIDE SEQUENCE [LARGE SCALE GENOMIC DNA]</scope>
    <source>
        <strain evidence="3 4">ALL</strain>
    </source>
</reference>
<name>A0A4U5M2C5_STECR</name>
<evidence type="ECO:0000313" key="3">
    <source>
        <dbReference type="EMBL" id="TKR62871.1"/>
    </source>
</evidence>